<dbReference type="OrthoDB" id="5298807at2"/>
<dbReference type="STRING" id="1777137.AWB76_05219"/>
<name>A0A158C7N4_9BURK</name>
<keyword evidence="9" id="KW-1185">Reference proteome</keyword>
<organism evidence="8 9">
    <name type="scientific">Caballeronia temeraria</name>
    <dbReference type="NCBI Taxonomy" id="1777137"/>
    <lineage>
        <taxon>Bacteria</taxon>
        <taxon>Pseudomonadati</taxon>
        <taxon>Pseudomonadota</taxon>
        <taxon>Betaproteobacteria</taxon>
        <taxon>Burkholderiales</taxon>
        <taxon>Burkholderiaceae</taxon>
        <taxon>Caballeronia</taxon>
    </lineage>
</organism>
<evidence type="ECO:0000256" key="3">
    <source>
        <dbReference type="ARBA" id="ARBA00022692"/>
    </source>
</evidence>
<dbReference type="PANTHER" id="PTHR36115">
    <property type="entry name" value="PROLINE-RICH ANTIGEN HOMOLOG-RELATED"/>
    <property type="match status" value="1"/>
</dbReference>
<comment type="subcellular location">
    <subcellularLocation>
        <location evidence="1">Cell membrane</location>
        <topology evidence="1">Multi-pass membrane protein</topology>
    </subcellularLocation>
</comment>
<dbReference type="Proteomes" id="UP000054624">
    <property type="component" value="Unassembled WGS sequence"/>
</dbReference>
<dbReference type="EMBL" id="FCOI02000020">
    <property type="protein sequence ID" value="SAK78319.1"/>
    <property type="molecule type" value="Genomic_DNA"/>
</dbReference>
<dbReference type="RefSeq" id="WP_061162950.1">
    <property type="nucleotide sequence ID" value="NZ_FCOI02000020.1"/>
</dbReference>
<evidence type="ECO:0000256" key="5">
    <source>
        <dbReference type="ARBA" id="ARBA00023136"/>
    </source>
</evidence>
<evidence type="ECO:0000313" key="8">
    <source>
        <dbReference type="EMBL" id="SAK78319.1"/>
    </source>
</evidence>
<evidence type="ECO:0000256" key="6">
    <source>
        <dbReference type="SAM" id="Phobius"/>
    </source>
</evidence>
<keyword evidence="5 6" id="KW-0472">Membrane</keyword>
<proteinExistence type="predicted"/>
<evidence type="ECO:0000313" key="9">
    <source>
        <dbReference type="Proteomes" id="UP000054624"/>
    </source>
</evidence>
<accession>A0A158C7N4</accession>
<dbReference type="AlphaFoldDB" id="A0A158C7N4"/>
<feature type="transmembrane region" description="Helical" evidence="6">
    <location>
        <begin position="42"/>
        <end position="69"/>
    </location>
</feature>
<keyword evidence="2" id="KW-1003">Cell membrane</keyword>
<feature type="domain" description="RDD" evidence="7">
    <location>
        <begin position="4"/>
        <end position="132"/>
    </location>
</feature>
<dbReference type="InterPro" id="IPR051791">
    <property type="entry name" value="Pra-immunoreactive"/>
</dbReference>
<sequence length="141" mass="15782">MRLATFSERARALFIDSIWWTLIVLVVPLGPSVEDIPLSPDALAATFTLWLMVAQCIPILVTGVLWIVWGTSPGKRALRLRIVDADSHEPMTRRQAVLRTIGYVLTFALCGAGFLWIMFNPRKQALHDRIANTVVVAEKAR</sequence>
<keyword evidence="3 6" id="KW-0812">Transmembrane</keyword>
<evidence type="ECO:0000256" key="1">
    <source>
        <dbReference type="ARBA" id="ARBA00004651"/>
    </source>
</evidence>
<keyword evidence="4 6" id="KW-1133">Transmembrane helix</keyword>
<feature type="transmembrane region" description="Helical" evidence="6">
    <location>
        <begin position="12"/>
        <end position="30"/>
    </location>
</feature>
<evidence type="ECO:0000256" key="2">
    <source>
        <dbReference type="ARBA" id="ARBA00022475"/>
    </source>
</evidence>
<protein>
    <submittedName>
        <fullName evidence="8">RDD family protein</fullName>
    </submittedName>
</protein>
<feature type="transmembrane region" description="Helical" evidence="6">
    <location>
        <begin position="101"/>
        <end position="119"/>
    </location>
</feature>
<evidence type="ECO:0000256" key="4">
    <source>
        <dbReference type="ARBA" id="ARBA00022989"/>
    </source>
</evidence>
<dbReference type="GO" id="GO:0005886">
    <property type="term" value="C:plasma membrane"/>
    <property type="evidence" value="ECO:0007669"/>
    <property type="project" value="UniProtKB-SubCell"/>
</dbReference>
<dbReference type="InterPro" id="IPR010432">
    <property type="entry name" value="RDD"/>
</dbReference>
<gene>
    <name evidence="8" type="ORF">AWB76_05219</name>
</gene>
<evidence type="ECO:0000259" key="7">
    <source>
        <dbReference type="Pfam" id="PF06271"/>
    </source>
</evidence>
<reference evidence="9" key="1">
    <citation type="submission" date="2016-01" db="EMBL/GenBank/DDBJ databases">
        <authorList>
            <person name="Peeters Charlotte."/>
        </authorList>
    </citation>
    <scope>NUCLEOTIDE SEQUENCE [LARGE SCALE GENOMIC DNA]</scope>
</reference>
<dbReference type="Pfam" id="PF06271">
    <property type="entry name" value="RDD"/>
    <property type="match status" value="1"/>
</dbReference>